<dbReference type="Proteomes" id="UP001501637">
    <property type="component" value="Unassembled WGS sequence"/>
</dbReference>
<feature type="domain" description="Bacterial bifunctional deaminase-reductase C-terminal" evidence="1">
    <location>
        <begin position="2"/>
        <end position="191"/>
    </location>
</feature>
<accession>A0ABP6NKE3</accession>
<dbReference type="Pfam" id="PF01872">
    <property type="entry name" value="RibD_C"/>
    <property type="match status" value="1"/>
</dbReference>
<organism evidence="2 3">
    <name type="scientific">Streptomyces rectiviolaceus</name>
    <dbReference type="NCBI Taxonomy" id="332591"/>
    <lineage>
        <taxon>Bacteria</taxon>
        <taxon>Bacillati</taxon>
        <taxon>Actinomycetota</taxon>
        <taxon>Actinomycetes</taxon>
        <taxon>Kitasatosporales</taxon>
        <taxon>Streptomycetaceae</taxon>
        <taxon>Streptomyces</taxon>
    </lineage>
</organism>
<dbReference type="SUPFAM" id="SSF53597">
    <property type="entry name" value="Dihydrofolate reductase-like"/>
    <property type="match status" value="1"/>
</dbReference>
<keyword evidence="3" id="KW-1185">Reference proteome</keyword>
<dbReference type="PANTHER" id="PTHR38011">
    <property type="entry name" value="DIHYDROFOLATE REDUCTASE FAMILY PROTEIN (AFU_ORTHOLOGUE AFUA_8G06820)"/>
    <property type="match status" value="1"/>
</dbReference>
<proteinExistence type="predicted"/>
<dbReference type="InterPro" id="IPR002734">
    <property type="entry name" value="RibDG_C"/>
</dbReference>
<dbReference type="InterPro" id="IPR050765">
    <property type="entry name" value="Riboflavin_Biosynth_HTPR"/>
</dbReference>
<reference evidence="3" key="1">
    <citation type="journal article" date="2019" name="Int. J. Syst. Evol. Microbiol.">
        <title>The Global Catalogue of Microorganisms (GCM) 10K type strain sequencing project: providing services to taxonomists for standard genome sequencing and annotation.</title>
        <authorList>
            <consortium name="The Broad Institute Genomics Platform"/>
            <consortium name="The Broad Institute Genome Sequencing Center for Infectious Disease"/>
            <person name="Wu L."/>
            <person name="Ma J."/>
        </authorList>
    </citation>
    <scope>NUCLEOTIDE SEQUENCE [LARGE SCALE GENOMIC DNA]</scope>
    <source>
        <strain evidence="3">JCM 9092</strain>
    </source>
</reference>
<name>A0ABP6NKE3_9ACTN</name>
<protein>
    <submittedName>
        <fullName evidence="2">Dihydrofolate reductase family protein</fullName>
    </submittedName>
</protein>
<dbReference type="RefSeq" id="WP_344530064.1">
    <property type="nucleotide sequence ID" value="NZ_BAAAUG010000208.1"/>
</dbReference>
<gene>
    <name evidence="2" type="ORF">GCM10010449_80000</name>
</gene>
<dbReference type="InterPro" id="IPR024072">
    <property type="entry name" value="DHFR-like_dom_sf"/>
</dbReference>
<dbReference type="PANTHER" id="PTHR38011:SF11">
    <property type="entry name" value="2,5-DIAMINO-6-RIBOSYLAMINO-4(3H)-PYRIMIDINONE 5'-PHOSPHATE REDUCTASE"/>
    <property type="match status" value="1"/>
</dbReference>
<dbReference type="Gene3D" id="3.40.430.10">
    <property type="entry name" value="Dihydrofolate Reductase, subunit A"/>
    <property type="match status" value="1"/>
</dbReference>
<evidence type="ECO:0000313" key="3">
    <source>
        <dbReference type="Proteomes" id="UP001501637"/>
    </source>
</evidence>
<sequence length="198" mass="22092">MRKLTYFVAVSIDGFIGDRSGDAESFMPFVDEEFLEFLKAEYPETIPTEGRRMLGLQDLEKKHFDTVVQGRGSYRLALDADITSPYGHLREYVASTTLDKSPDPNVEIISGDLVRKIRELKREDGEFGIWLCGGAKVAGELRDEVDELVVKTYPVLLGTGMPMFGGDPDAASVISEFALDASRVFGNGVVVRTYRRKR</sequence>
<evidence type="ECO:0000313" key="2">
    <source>
        <dbReference type="EMBL" id="GAA3149550.1"/>
    </source>
</evidence>
<dbReference type="EMBL" id="BAAAUG010000208">
    <property type="protein sequence ID" value="GAA3149550.1"/>
    <property type="molecule type" value="Genomic_DNA"/>
</dbReference>
<comment type="caution">
    <text evidence="2">The sequence shown here is derived from an EMBL/GenBank/DDBJ whole genome shotgun (WGS) entry which is preliminary data.</text>
</comment>
<evidence type="ECO:0000259" key="1">
    <source>
        <dbReference type="Pfam" id="PF01872"/>
    </source>
</evidence>